<comment type="subcellular location">
    <subcellularLocation>
        <location evidence="1">Cytoplasm</location>
    </subcellularLocation>
</comment>
<keyword evidence="10" id="KW-0464">Manganese</keyword>
<evidence type="ECO:0000256" key="2">
    <source>
        <dbReference type="ARBA" id="ARBA00007871"/>
    </source>
</evidence>
<comment type="subunit">
    <text evidence="3">Homodimer.</text>
</comment>
<evidence type="ECO:0000313" key="13">
    <source>
        <dbReference type="EMBL" id="SDN91673.1"/>
    </source>
</evidence>
<dbReference type="PANTHER" id="PTHR33238">
    <property type="entry name" value="IRON (METAL) DEPENDENT REPRESSOR, DTXR FAMILY"/>
    <property type="match status" value="1"/>
</dbReference>
<dbReference type="GO" id="GO:0003677">
    <property type="term" value="F:DNA binding"/>
    <property type="evidence" value="ECO:0007669"/>
    <property type="project" value="UniProtKB-KW"/>
</dbReference>
<evidence type="ECO:0000313" key="14">
    <source>
        <dbReference type="Proteomes" id="UP000198541"/>
    </source>
</evidence>
<keyword evidence="9" id="KW-0804">Transcription</keyword>
<evidence type="ECO:0000256" key="6">
    <source>
        <dbReference type="ARBA" id="ARBA00023015"/>
    </source>
</evidence>
<dbReference type="InterPro" id="IPR050536">
    <property type="entry name" value="DtxR_MntR_Metal-Reg"/>
</dbReference>
<dbReference type="InterPro" id="IPR022689">
    <property type="entry name" value="Iron_dep_repressor"/>
</dbReference>
<proteinExistence type="inferred from homology"/>
<gene>
    <name evidence="13" type="ORF">SAMN05216355_12418</name>
</gene>
<keyword evidence="8" id="KW-0010">Activator</keyword>
<dbReference type="FunFam" id="1.10.60.10:FF:000004">
    <property type="entry name" value="DtxR family transcriptional regulator"/>
    <property type="match status" value="1"/>
</dbReference>
<dbReference type="AlphaFoldDB" id="A0A1H0FAI3"/>
<dbReference type="Proteomes" id="UP000198541">
    <property type="component" value="Unassembled WGS sequence"/>
</dbReference>
<evidence type="ECO:0000259" key="12">
    <source>
        <dbReference type="PROSITE" id="PS50944"/>
    </source>
</evidence>
<dbReference type="Pfam" id="PF02742">
    <property type="entry name" value="Fe_dep_repr_C"/>
    <property type="match status" value="1"/>
</dbReference>
<keyword evidence="5" id="KW-0678">Repressor</keyword>
<dbReference type="GO" id="GO:0046914">
    <property type="term" value="F:transition metal ion binding"/>
    <property type="evidence" value="ECO:0007669"/>
    <property type="project" value="InterPro"/>
</dbReference>
<feature type="domain" description="HTH dtxR-type" evidence="12">
    <location>
        <begin position="1"/>
        <end position="79"/>
    </location>
</feature>
<evidence type="ECO:0000256" key="10">
    <source>
        <dbReference type="ARBA" id="ARBA00023211"/>
    </source>
</evidence>
<dbReference type="GO" id="GO:0045892">
    <property type="term" value="P:negative regulation of DNA-templated transcription"/>
    <property type="evidence" value="ECO:0007669"/>
    <property type="project" value="TreeGrafter"/>
</dbReference>
<dbReference type="GO" id="GO:0005737">
    <property type="term" value="C:cytoplasm"/>
    <property type="evidence" value="ECO:0007669"/>
    <property type="project" value="UniProtKB-SubCell"/>
</dbReference>
<sequence length="249" mass="26069">MSPVYREEPMRELTADGSSVTQDYLKAVWAASEWGGEGASITGLARRMGVAPSTASENVARLVEAGLLEHAPYRAVTLSAQGQRLARGMVRRHRLLETYLVAALGFEWDEVHAEAEVLEHAVSDRLLAALDAALGHPARDPHGDPIPTADGRVAVPDLCAVDSLRVGQCGVVGRIRDDSDVLKQLAQAGIGLDTRVLVVGRGGDADPRVTSVRAVRSDGAAAAGEGPIAVVPAGCLWVLAPPDAAQAPQ</sequence>
<dbReference type="InterPro" id="IPR001367">
    <property type="entry name" value="Fe_dep_repressor"/>
</dbReference>
<dbReference type="SUPFAM" id="SSF46785">
    <property type="entry name" value="Winged helix' DNA-binding domain"/>
    <property type="match status" value="1"/>
</dbReference>
<accession>A0A1H0FAI3</accession>
<dbReference type="Pfam" id="PF01325">
    <property type="entry name" value="Fe_dep_repress"/>
    <property type="match status" value="1"/>
</dbReference>
<dbReference type="InterPro" id="IPR022687">
    <property type="entry name" value="HTH_DTXR"/>
</dbReference>
<dbReference type="InterPro" id="IPR036388">
    <property type="entry name" value="WH-like_DNA-bd_sf"/>
</dbReference>
<evidence type="ECO:0000256" key="9">
    <source>
        <dbReference type="ARBA" id="ARBA00023163"/>
    </source>
</evidence>
<protein>
    <recommendedName>
        <fullName evidence="11">Manganese transport regulator</fullName>
    </recommendedName>
</protein>
<dbReference type="PANTHER" id="PTHR33238:SF11">
    <property type="entry name" value="TRANSCRIPTIONAL REGULATOR MNTR"/>
    <property type="match status" value="1"/>
</dbReference>
<dbReference type="InterPro" id="IPR011991">
    <property type="entry name" value="ArsR-like_HTH"/>
</dbReference>
<dbReference type="EMBL" id="FNIM01000024">
    <property type="protein sequence ID" value="SDN91673.1"/>
    <property type="molecule type" value="Genomic_DNA"/>
</dbReference>
<comment type="similarity">
    <text evidence="2">Belongs to the DtxR/MntR family.</text>
</comment>
<keyword evidence="7" id="KW-0238">DNA-binding</keyword>
<keyword evidence="6" id="KW-0805">Transcription regulation</keyword>
<evidence type="ECO:0000256" key="7">
    <source>
        <dbReference type="ARBA" id="ARBA00023125"/>
    </source>
</evidence>
<dbReference type="Gene3D" id="1.10.60.10">
    <property type="entry name" value="Iron dependent repressor, metal binding and dimerisation domain"/>
    <property type="match status" value="1"/>
</dbReference>
<name>A0A1H0FAI3_9ACTO</name>
<organism evidence="13 14">
    <name type="scientific">Actinomyces ruminicola</name>
    <dbReference type="NCBI Taxonomy" id="332524"/>
    <lineage>
        <taxon>Bacteria</taxon>
        <taxon>Bacillati</taxon>
        <taxon>Actinomycetota</taxon>
        <taxon>Actinomycetes</taxon>
        <taxon>Actinomycetales</taxon>
        <taxon>Actinomycetaceae</taxon>
        <taxon>Actinomyces</taxon>
    </lineage>
</organism>
<reference evidence="14" key="1">
    <citation type="submission" date="2016-10" db="EMBL/GenBank/DDBJ databases">
        <authorList>
            <person name="Varghese N."/>
            <person name="Submissions S."/>
        </authorList>
    </citation>
    <scope>NUCLEOTIDE SEQUENCE [LARGE SCALE GENOMIC DNA]</scope>
    <source>
        <strain evidence="14">DSM 27982</strain>
    </source>
</reference>
<dbReference type="CDD" id="cd00090">
    <property type="entry name" value="HTH_ARSR"/>
    <property type="match status" value="1"/>
</dbReference>
<dbReference type="InterPro" id="IPR036421">
    <property type="entry name" value="Fe_dep_repressor_sf"/>
</dbReference>
<keyword evidence="14" id="KW-1185">Reference proteome</keyword>
<evidence type="ECO:0000256" key="11">
    <source>
        <dbReference type="ARBA" id="ARBA00032593"/>
    </source>
</evidence>
<dbReference type="Gene3D" id="1.10.10.10">
    <property type="entry name" value="Winged helix-like DNA-binding domain superfamily/Winged helix DNA-binding domain"/>
    <property type="match status" value="1"/>
</dbReference>
<evidence type="ECO:0000256" key="3">
    <source>
        <dbReference type="ARBA" id="ARBA00011738"/>
    </source>
</evidence>
<dbReference type="SUPFAM" id="SSF47979">
    <property type="entry name" value="Iron-dependent repressor protein, dimerization domain"/>
    <property type="match status" value="1"/>
</dbReference>
<keyword evidence="4" id="KW-0963">Cytoplasm</keyword>
<evidence type="ECO:0000256" key="1">
    <source>
        <dbReference type="ARBA" id="ARBA00004496"/>
    </source>
</evidence>
<dbReference type="STRING" id="332524.SAMN04487766_10610"/>
<dbReference type="GO" id="GO:0003700">
    <property type="term" value="F:DNA-binding transcription factor activity"/>
    <property type="evidence" value="ECO:0007669"/>
    <property type="project" value="InterPro"/>
</dbReference>
<dbReference type="SMART" id="SM00529">
    <property type="entry name" value="HTH_DTXR"/>
    <property type="match status" value="1"/>
</dbReference>
<dbReference type="GO" id="GO:0046983">
    <property type="term" value="F:protein dimerization activity"/>
    <property type="evidence" value="ECO:0007669"/>
    <property type="project" value="InterPro"/>
</dbReference>
<evidence type="ECO:0000256" key="5">
    <source>
        <dbReference type="ARBA" id="ARBA00022491"/>
    </source>
</evidence>
<evidence type="ECO:0000256" key="8">
    <source>
        <dbReference type="ARBA" id="ARBA00023159"/>
    </source>
</evidence>
<evidence type="ECO:0000256" key="4">
    <source>
        <dbReference type="ARBA" id="ARBA00022490"/>
    </source>
</evidence>
<dbReference type="InterPro" id="IPR036390">
    <property type="entry name" value="WH_DNA-bd_sf"/>
</dbReference>
<dbReference type="PROSITE" id="PS50944">
    <property type="entry name" value="HTH_DTXR"/>
    <property type="match status" value="1"/>
</dbReference>